<evidence type="ECO:0000313" key="2">
    <source>
        <dbReference type="EMBL" id="CAG7729152.1"/>
    </source>
</evidence>
<dbReference type="EMBL" id="CAJVCH010174123">
    <property type="protein sequence ID" value="CAG7729152.1"/>
    <property type="molecule type" value="Genomic_DNA"/>
</dbReference>
<proteinExistence type="predicted"/>
<evidence type="ECO:0000313" key="3">
    <source>
        <dbReference type="Proteomes" id="UP000708208"/>
    </source>
</evidence>
<accession>A0A8J2P7R2</accession>
<dbReference type="Proteomes" id="UP000708208">
    <property type="component" value="Unassembled WGS sequence"/>
</dbReference>
<reference evidence="2" key="1">
    <citation type="submission" date="2021-06" db="EMBL/GenBank/DDBJ databases">
        <authorList>
            <person name="Hodson N. C."/>
            <person name="Mongue J. A."/>
            <person name="Jaron S. K."/>
        </authorList>
    </citation>
    <scope>NUCLEOTIDE SEQUENCE</scope>
</reference>
<keyword evidence="3" id="KW-1185">Reference proteome</keyword>
<feature type="transmembrane region" description="Helical" evidence="1">
    <location>
        <begin position="12"/>
        <end position="37"/>
    </location>
</feature>
<comment type="caution">
    <text evidence="2">The sequence shown here is derived from an EMBL/GenBank/DDBJ whole genome shotgun (WGS) entry which is preliminary data.</text>
</comment>
<sequence length="112" mass="12467">MDWKRCWCASRSWALAVAAVQICSSFFTVVVTAHALVQGVPVSPGIEASPTWTLVVAILLVIIDVVLLLGVWKNHQWMIRVWMTEVSRRLIPDPSSVAQRGSVAVVEDQIIW</sequence>
<keyword evidence="1" id="KW-0812">Transmembrane</keyword>
<keyword evidence="1" id="KW-1133">Transmembrane helix</keyword>
<keyword evidence="1" id="KW-0472">Membrane</keyword>
<name>A0A8J2P7R2_9HEXA</name>
<protein>
    <submittedName>
        <fullName evidence="2">Uncharacterized protein</fullName>
    </submittedName>
</protein>
<dbReference type="AlphaFoldDB" id="A0A8J2P7R2"/>
<evidence type="ECO:0000256" key="1">
    <source>
        <dbReference type="SAM" id="Phobius"/>
    </source>
</evidence>
<organism evidence="2 3">
    <name type="scientific">Allacma fusca</name>
    <dbReference type="NCBI Taxonomy" id="39272"/>
    <lineage>
        <taxon>Eukaryota</taxon>
        <taxon>Metazoa</taxon>
        <taxon>Ecdysozoa</taxon>
        <taxon>Arthropoda</taxon>
        <taxon>Hexapoda</taxon>
        <taxon>Collembola</taxon>
        <taxon>Symphypleona</taxon>
        <taxon>Sminthuridae</taxon>
        <taxon>Allacma</taxon>
    </lineage>
</organism>
<gene>
    <name evidence="2" type="ORF">AFUS01_LOCUS17888</name>
</gene>
<feature type="transmembrane region" description="Helical" evidence="1">
    <location>
        <begin position="49"/>
        <end position="72"/>
    </location>
</feature>